<proteinExistence type="predicted"/>
<evidence type="ECO:0000313" key="1">
    <source>
        <dbReference type="EMBL" id="KAK3064121.1"/>
    </source>
</evidence>
<evidence type="ECO:0000313" key="2">
    <source>
        <dbReference type="Proteomes" id="UP001186974"/>
    </source>
</evidence>
<keyword evidence="2" id="KW-1185">Reference proteome</keyword>
<comment type="caution">
    <text evidence="1">The sequence shown here is derived from an EMBL/GenBank/DDBJ whole genome shotgun (WGS) entry which is preliminary data.</text>
</comment>
<protein>
    <submittedName>
        <fullName evidence="1">Uncharacterized protein</fullName>
    </submittedName>
</protein>
<gene>
    <name evidence="1" type="ORF">LTS18_009939</name>
</gene>
<reference evidence="1" key="1">
    <citation type="submission" date="2024-09" db="EMBL/GenBank/DDBJ databases">
        <title>Black Yeasts Isolated from many extreme environments.</title>
        <authorList>
            <person name="Coleine C."/>
            <person name="Stajich J.E."/>
            <person name="Selbmann L."/>
        </authorList>
    </citation>
    <scope>NUCLEOTIDE SEQUENCE</scope>
    <source>
        <strain evidence="1">CCFEE 5737</strain>
    </source>
</reference>
<accession>A0ACC3DAA5</accession>
<dbReference type="Proteomes" id="UP001186974">
    <property type="component" value="Unassembled WGS sequence"/>
</dbReference>
<name>A0ACC3DAA5_9PEZI</name>
<sequence length="293" mass="30619">MASFDASKLFSIKGMVYVITGGGSGLGETMALALNANGAPKVFILGRREASLNKVAAQAEAGSIIPVVCDISSKDSLQAAVSAMGEQTPFVNVVIANGGLLGTATSFLPRSDDMTVVDLANQLWSTPASDQQSVMNINVLGSYNTLLAFVELLDAGNKHPDSPKANGYLQSQFITISSAAAFIGAETVSYEYDTSKAAILHLTKMLATQFAKFDIRVNCIAPGYFATEMTEIMHQGKDPSAPGSMPKSMIPATRSGSKEDLAGTLLYLTSRAGSFCTGTIIAVDGGMSFAGRM</sequence>
<organism evidence="1 2">
    <name type="scientific">Coniosporium uncinatum</name>
    <dbReference type="NCBI Taxonomy" id="93489"/>
    <lineage>
        <taxon>Eukaryota</taxon>
        <taxon>Fungi</taxon>
        <taxon>Dikarya</taxon>
        <taxon>Ascomycota</taxon>
        <taxon>Pezizomycotina</taxon>
        <taxon>Dothideomycetes</taxon>
        <taxon>Dothideomycetes incertae sedis</taxon>
        <taxon>Coniosporium</taxon>
    </lineage>
</organism>
<dbReference type="EMBL" id="JAWDJW010006607">
    <property type="protein sequence ID" value="KAK3064121.1"/>
    <property type="molecule type" value="Genomic_DNA"/>
</dbReference>